<dbReference type="AlphaFoldDB" id="A0A1A9ZXL4"/>
<evidence type="ECO:0000313" key="2">
    <source>
        <dbReference type="Proteomes" id="UP000092445"/>
    </source>
</evidence>
<proteinExistence type="predicted"/>
<dbReference type="Proteomes" id="UP000092445">
    <property type="component" value="Unassembled WGS sequence"/>
</dbReference>
<name>A0A1A9ZXL4_GLOPL</name>
<accession>A0A1A9ZXL4</accession>
<reference evidence="1" key="2">
    <citation type="submission" date="2020-05" db="UniProtKB">
        <authorList>
            <consortium name="EnsemblMetazoa"/>
        </authorList>
    </citation>
    <scope>IDENTIFICATION</scope>
    <source>
        <strain evidence="1">IAEA</strain>
    </source>
</reference>
<dbReference type="VEuPathDB" id="VectorBase:GPAI028269"/>
<dbReference type="EnsemblMetazoa" id="GPAI028269-RA">
    <property type="protein sequence ID" value="GPAI028269-PA"/>
    <property type="gene ID" value="GPAI028269"/>
</dbReference>
<protein>
    <submittedName>
        <fullName evidence="1">Uncharacterized protein</fullName>
    </submittedName>
</protein>
<organism evidence="1 2">
    <name type="scientific">Glossina pallidipes</name>
    <name type="common">Tsetse fly</name>
    <dbReference type="NCBI Taxonomy" id="7398"/>
    <lineage>
        <taxon>Eukaryota</taxon>
        <taxon>Metazoa</taxon>
        <taxon>Ecdysozoa</taxon>
        <taxon>Arthropoda</taxon>
        <taxon>Hexapoda</taxon>
        <taxon>Insecta</taxon>
        <taxon>Pterygota</taxon>
        <taxon>Neoptera</taxon>
        <taxon>Endopterygota</taxon>
        <taxon>Diptera</taxon>
        <taxon>Brachycera</taxon>
        <taxon>Muscomorpha</taxon>
        <taxon>Hippoboscoidea</taxon>
        <taxon>Glossinidae</taxon>
        <taxon>Glossina</taxon>
    </lineage>
</organism>
<evidence type="ECO:0000313" key="1">
    <source>
        <dbReference type="EnsemblMetazoa" id="GPAI028269-PA"/>
    </source>
</evidence>
<reference evidence="2" key="1">
    <citation type="submission" date="2014-03" db="EMBL/GenBank/DDBJ databases">
        <authorList>
            <person name="Aksoy S."/>
            <person name="Warren W."/>
            <person name="Wilson R.K."/>
        </authorList>
    </citation>
    <scope>NUCLEOTIDE SEQUENCE [LARGE SCALE GENOMIC DNA]</scope>
    <source>
        <strain evidence="2">IAEA</strain>
    </source>
</reference>
<sequence length="181" mass="19296">MLIFFGKPCHPGSLCRGGNSFPSSIGEGSWAISSDLSESTGIKNRRHTPSSSGVLHAVLEVGAVKVPYEHIFLFLFRDGCCIRRVTALPVLGLFDSFRLLVLSGRTSVLRLDLIIVLVAPVSIAPLINRPAMITLATTDDFSTRSSEDSGRSGVPARASLVTGVIYSWGFAQGCPGFKGDV</sequence>
<keyword evidence="2" id="KW-1185">Reference proteome</keyword>